<feature type="compositionally biased region" description="Low complexity" evidence="2">
    <location>
        <begin position="208"/>
        <end position="228"/>
    </location>
</feature>
<organism evidence="3 4">
    <name type="scientific">Halarchaeum acidiphilum MH1-52-1</name>
    <dbReference type="NCBI Taxonomy" id="1261545"/>
    <lineage>
        <taxon>Archaea</taxon>
        <taxon>Methanobacteriati</taxon>
        <taxon>Methanobacteriota</taxon>
        <taxon>Stenosarchaea group</taxon>
        <taxon>Halobacteria</taxon>
        <taxon>Halobacteriales</taxon>
        <taxon>Halobacteriaceae</taxon>
    </lineage>
</organism>
<feature type="compositionally biased region" description="Low complexity" evidence="2">
    <location>
        <begin position="183"/>
        <end position="200"/>
    </location>
</feature>
<keyword evidence="4" id="KW-1185">Reference proteome</keyword>
<dbReference type="Gene3D" id="3.30.70.580">
    <property type="entry name" value="Pseudouridine synthase I, catalytic domain, N-terminal subdomain"/>
    <property type="match status" value="1"/>
</dbReference>
<evidence type="ECO:0000256" key="1">
    <source>
        <dbReference type="ARBA" id="ARBA00023235"/>
    </source>
</evidence>
<feature type="compositionally biased region" description="Basic residues" evidence="2">
    <location>
        <begin position="166"/>
        <end position="180"/>
    </location>
</feature>
<dbReference type="EMBL" id="BATA01000103">
    <property type="protein sequence ID" value="GAD53798.1"/>
    <property type="molecule type" value="Genomic_DNA"/>
</dbReference>
<keyword evidence="1" id="KW-0413">Isomerase</keyword>
<dbReference type="SUPFAM" id="SSF55120">
    <property type="entry name" value="Pseudouridine synthase"/>
    <property type="match status" value="1"/>
</dbReference>
<evidence type="ECO:0000256" key="2">
    <source>
        <dbReference type="SAM" id="MobiDB-lite"/>
    </source>
</evidence>
<protein>
    <submittedName>
        <fullName evidence="3">tRNA pseudouridine synthase A</fullName>
    </submittedName>
</protein>
<sequence length="261" mass="28039">MLGADAEKPSGYAAAGRTDAGVSALAQTVALDCPEWLTPRALNAELHDAVWAWAHADVPADFHATHHAVARTYVYHLYAPDADAERAREAARRLSGAHDFRNLTSDDAGTERDLSLTVERDGDFLVLTARAAGFRAGSSAGSPRSSGAWPRGPRRARRSIASSIRPRSRVPRASPRRRRDRSSSPASTTTGRPSSATSARRPTRGRSSRTSGPSAARSHASRGRSLAACGRDGRRVVTSALGGRERLTAPRHVCFDHEHRP</sequence>
<comment type="caution">
    <text evidence="3">The sequence shown here is derived from an EMBL/GenBank/DDBJ whole genome shotgun (WGS) entry which is preliminary data.</text>
</comment>
<dbReference type="PANTHER" id="PTHR11142">
    <property type="entry name" value="PSEUDOURIDYLATE SYNTHASE"/>
    <property type="match status" value="1"/>
</dbReference>
<gene>
    <name evidence="3" type="ORF">MBEHAL_2558</name>
</gene>
<proteinExistence type="predicted"/>
<name>U3AG78_9EURY</name>
<reference evidence="3 4" key="1">
    <citation type="submission" date="2013-09" db="EMBL/GenBank/DDBJ databases">
        <title>Whole genome sequencing of Halarchaeum acidiphilum strain MH1-52-1.</title>
        <authorList>
            <person name="Shimane Y."/>
            <person name="Minegishi H."/>
            <person name="Nishi S."/>
            <person name="Echigo A."/>
            <person name="Shuto A."/>
            <person name="Konishi M."/>
            <person name="Ito T."/>
            <person name="Ohkuma M."/>
            <person name="Ohta Y."/>
            <person name="Nagano Y."/>
            <person name="Tsubouchi T."/>
            <person name="Mori K."/>
            <person name="Usui K."/>
            <person name="Kamekura M."/>
            <person name="Usami R."/>
            <person name="Takaki Y."/>
            <person name="Hatada Y."/>
        </authorList>
    </citation>
    <scope>NUCLEOTIDE SEQUENCE [LARGE SCALE GENOMIC DNA]</scope>
    <source>
        <strain evidence="3 4">JCM 16109</strain>
    </source>
</reference>
<dbReference type="PANTHER" id="PTHR11142:SF0">
    <property type="entry name" value="TRNA PSEUDOURIDINE SYNTHASE-LIKE 1"/>
    <property type="match status" value="1"/>
</dbReference>
<dbReference type="GO" id="GO:0009982">
    <property type="term" value="F:pseudouridine synthase activity"/>
    <property type="evidence" value="ECO:0007669"/>
    <property type="project" value="InterPro"/>
</dbReference>
<dbReference type="AlphaFoldDB" id="U3AG78"/>
<evidence type="ECO:0000313" key="3">
    <source>
        <dbReference type="EMBL" id="GAD53798.1"/>
    </source>
</evidence>
<dbReference type="InterPro" id="IPR020095">
    <property type="entry name" value="PsdUridine_synth_TruA_C"/>
</dbReference>
<dbReference type="InterPro" id="IPR020094">
    <property type="entry name" value="TruA/RsuA/RluB/E/F_N"/>
</dbReference>
<feature type="region of interest" description="Disordered" evidence="2">
    <location>
        <begin position="135"/>
        <end position="233"/>
    </location>
</feature>
<dbReference type="InterPro" id="IPR020103">
    <property type="entry name" value="PsdUridine_synth_cat_dom_sf"/>
</dbReference>
<feature type="compositionally biased region" description="Low complexity" evidence="2">
    <location>
        <begin position="135"/>
        <end position="151"/>
    </location>
</feature>
<dbReference type="eggNOG" id="arCOG04449">
    <property type="taxonomic scope" value="Archaea"/>
</dbReference>
<accession>U3AG78</accession>
<dbReference type="InterPro" id="IPR001406">
    <property type="entry name" value="PsdUridine_synth_TruA"/>
</dbReference>
<evidence type="ECO:0000313" key="4">
    <source>
        <dbReference type="Proteomes" id="UP000016986"/>
    </source>
</evidence>
<dbReference type="GO" id="GO:0031119">
    <property type="term" value="P:tRNA pseudouridine synthesis"/>
    <property type="evidence" value="ECO:0007669"/>
    <property type="project" value="TreeGrafter"/>
</dbReference>
<dbReference type="Proteomes" id="UP000016986">
    <property type="component" value="Unassembled WGS sequence"/>
</dbReference>
<dbReference type="GO" id="GO:0003723">
    <property type="term" value="F:RNA binding"/>
    <property type="evidence" value="ECO:0007669"/>
    <property type="project" value="InterPro"/>
</dbReference>
<dbReference type="Gene3D" id="3.30.70.660">
    <property type="entry name" value="Pseudouridine synthase I, catalytic domain, C-terminal subdomain"/>
    <property type="match status" value="1"/>
</dbReference>